<keyword evidence="2 4" id="KW-0863">Zinc-finger</keyword>
<dbReference type="Gene3D" id="3.30.40.10">
    <property type="entry name" value="Zinc/RING finger domain, C3HC4 (zinc finger)"/>
    <property type="match status" value="2"/>
</dbReference>
<dbReference type="SUPFAM" id="SSF57850">
    <property type="entry name" value="RING/U-box"/>
    <property type="match status" value="1"/>
</dbReference>
<evidence type="ECO:0000256" key="1">
    <source>
        <dbReference type="ARBA" id="ARBA00022723"/>
    </source>
</evidence>
<dbReference type="InterPro" id="IPR001293">
    <property type="entry name" value="Znf_TRAF"/>
</dbReference>
<comment type="caution">
    <text evidence="8">The sequence shown here is derived from an EMBL/GenBank/DDBJ whole genome shotgun (WGS) entry which is preliminary data.</text>
</comment>
<dbReference type="PANTHER" id="PTHR10131:SF94">
    <property type="entry name" value="TNF RECEPTOR-ASSOCIATED FACTOR 4"/>
    <property type="match status" value="1"/>
</dbReference>
<keyword evidence="1 4" id="KW-0479">Metal-binding</keyword>
<dbReference type="PANTHER" id="PTHR10131">
    <property type="entry name" value="TNF RECEPTOR ASSOCIATED FACTOR"/>
    <property type="match status" value="1"/>
</dbReference>
<dbReference type="Pfam" id="PF02176">
    <property type="entry name" value="zf-TRAF"/>
    <property type="match status" value="1"/>
</dbReference>
<evidence type="ECO:0000256" key="3">
    <source>
        <dbReference type="ARBA" id="ARBA00022833"/>
    </source>
</evidence>
<feature type="compositionally biased region" description="Low complexity" evidence="5">
    <location>
        <begin position="181"/>
        <end position="193"/>
    </location>
</feature>
<organism evidence="8 9">
    <name type="scientific">Rotaria magnacalcarata</name>
    <dbReference type="NCBI Taxonomy" id="392030"/>
    <lineage>
        <taxon>Eukaryota</taxon>
        <taxon>Metazoa</taxon>
        <taxon>Spiralia</taxon>
        <taxon>Gnathifera</taxon>
        <taxon>Rotifera</taxon>
        <taxon>Eurotatoria</taxon>
        <taxon>Bdelloidea</taxon>
        <taxon>Philodinida</taxon>
        <taxon>Philodinidae</taxon>
        <taxon>Rotaria</taxon>
    </lineage>
</organism>
<accession>A0A816TM79</accession>
<feature type="zinc finger region" description="TRAF-type" evidence="4">
    <location>
        <begin position="87"/>
        <end position="124"/>
    </location>
</feature>
<feature type="non-terminal residue" evidence="8">
    <location>
        <position position="1"/>
    </location>
</feature>
<feature type="domain" description="RING-type" evidence="6">
    <location>
        <begin position="21"/>
        <end position="56"/>
    </location>
</feature>
<reference evidence="8" key="1">
    <citation type="submission" date="2021-02" db="EMBL/GenBank/DDBJ databases">
        <authorList>
            <person name="Nowell W R."/>
        </authorList>
    </citation>
    <scope>NUCLEOTIDE SEQUENCE</scope>
</reference>
<evidence type="ECO:0000313" key="9">
    <source>
        <dbReference type="Proteomes" id="UP000663887"/>
    </source>
</evidence>
<dbReference type="Pfam" id="PF13923">
    <property type="entry name" value="zf-C3HC4_2"/>
    <property type="match status" value="1"/>
</dbReference>
<dbReference type="AlphaFoldDB" id="A0A816TM79"/>
<keyword evidence="3 4" id="KW-0862">Zinc</keyword>
<proteinExistence type="predicted"/>
<evidence type="ECO:0000259" key="6">
    <source>
        <dbReference type="PROSITE" id="PS50089"/>
    </source>
</evidence>
<gene>
    <name evidence="8" type="ORF">XDN619_LOCUS18732</name>
</gene>
<dbReference type="InterPro" id="IPR001841">
    <property type="entry name" value="Znf_RING"/>
</dbReference>
<dbReference type="EMBL" id="CAJNRG010008082">
    <property type="protein sequence ID" value="CAF2101217.1"/>
    <property type="molecule type" value="Genomic_DNA"/>
</dbReference>
<evidence type="ECO:0008006" key="10">
    <source>
        <dbReference type="Google" id="ProtNLM"/>
    </source>
</evidence>
<dbReference type="InterPro" id="IPR013083">
    <property type="entry name" value="Znf_RING/FYVE/PHD"/>
</dbReference>
<evidence type="ECO:0000313" key="8">
    <source>
        <dbReference type="EMBL" id="CAF2101217.1"/>
    </source>
</evidence>
<dbReference type="SUPFAM" id="SSF49599">
    <property type="entry name" value="TRAF domain-like"/>
    <property type="match status" value="1"/>
</dbReference>
<feature type="region of interest" description="Disordered" evidence="5">
    <location>
        <begin position="168"/>
        <end position="193"/>
    </location>
</feature>
<evidence type="ECO:0000256" key="2">
    <source>
        <dbReference type="ARBA" id="ARBA00022771"/>
    </source>
</evidence>
<protein>
    <recommendedName>
        <fullName evidence="10">RING-type domain-containing protein</fullName>
    </recommendedName>
</protein>
<feature type="domain" description="TRAF-type" evidence="7">
    <location>
        <begin position="87"/>
        <end position="124"/>
    </location>
</feature>
<evidence type="ECO:0000259" key="7">
    <source>
        <dbReference type="PROSITE" id="PS50145"/>
    </source>
</evidence>
<dbReference type="PROSITE" id="PS50089">
    <property type="entry name" value="ZF_RING_2"/>
    <property type="match status" value="1"/>
</dbReference>
<dbReference type="PROSITE" id="PS50145">
    <property type="entry name" value="ZF_TRAF"/>
    <property type="match status" value="1"/>
</dbReference>
<dbReference type="GO" id="GO:0008270">
    <property type="term" value="F:zinc ion binding"/>
    <property type="evidence" value="ECO:0007669"/>
    <property type="project" value="UniProtKB-KW"/>
</dbReference>
<name>A0A816TM79_9BILA</name>
<dbReference type="Proteomes" id="UP000663887">
    <property type="component" value="Unassembled WGS sequence"/>
</dbReference>
<evidence type="ECO:0000256" key="4">
    <source>
        <dbReference type="PROSITE-ProRule" id="PRU00207"/>
    </source>
</evidence>
<sequence length="332" mass="38429">MTSNNSYEYIDKASIGESLLCELCHDPFINPVVTQCGYTYCGACIEPKIRSGSQCPSRSCNQLMTTAHLKSNTSMSLTISILDNLKVRCRLCGKTNLNRRDFDEHIQGSCPERRMDCSRKDVGCSWSGPRNTYDEHMNTCLFEKLRPMIDILYKVIENQSFHIEELQKQKTEHEQQNAQVEQQKTQLDQQKTKLEQQTTELGELKTQFEQQKTESRQLNTQAQLEQQTTALGQQKTQLEQQKTELGQQKIQLDQQKTKLEQQATVLGQQKTEIELQQIKFEQQKTQLQRHEIKIGDIQSENQTQRNEIASIREQITILQEDISKLKSAALWL</sequence>
<evidence type="ECO:0000256" key="5">
    <source>
        <dbReference type="SAM" id="MobiDB-lite"/>
    </source>
</evidence>